<comment type="caution">
    <text evidence="1">The sequence shown here is derived from an EMBL/GenBank/DDBJ whole genome shotgun (WGS) entry which is preliminary data.</text>
</comment>
<proteinExistence type="predicted"/>
<reference evidence="1 2" key="1">
    <citation type="submission" date="2020-07" db="EMBL/GenBank/DDBJ databases">
        <title>Roseicoccus Jingziensis gen. nov., sp. nov., isolated from coastal seawater.</title>
        <authorList>
            <person name="Feng X."/>
        </authorList>
    </citation>
    <scope>NUCLEOTIDE SEQUENCE [LARGE SCALE GENOMIC DNA]</scope>
    <source>
        <strain evidence="1 2">N1E253</strain>
    </source>
</reference>
<accession>A0A851GRN0</accession>
<dbReference type="RefSeq" id="WP_178935028.1">
    <property type="nucleotide sequence ID" value="NZ_JACBAZ010000022.1"/>
</dbReference>
<evidence type="ECO:0000313" key="2">
    <source>
        <dbReference type="Proteomes" id="UP000557872"/>
    </source>
</evidence>
<dbReference type="Proteomes" id="UP000557872">
    <property type="component" value="Unassembled WGS sequence"/>
</dbReference>
<evidence type="ECO:0000313" key="1">
    <source>
        <dbReference type="EMBL" id="NWK57677.1"/>
    </source>
</evidence>
<protein>
    <submittedName>
        <fullName evidence="1">Uncharacterized protein</fullName>
    </submittedName>
</protein>
<dbReference type="AlphaFoldDB" id="A0A851GRN0"/>
<keyword evidence="2" id="KW-1185">Reference proteome</keyword>
<dbReference type="PROSITE" id="PS51257">
    <property type="entry name" value="PROKAR_LIPOPROTEIN"/>
    <property type="match status" value="1"/>
</dbReference>
<dbReference type="EMBL" id="JACBAZ010000022">
    <property type="protein sequence ID" value="NWK57677.1"/>
    <property type="molecule type" value="Genomic_DNA"/>
</dbReference>
<name>A0A851GRN0_9BACT</name>
<gene>
    <name evidence="1" type="ORF">HW115_18815</name>
</gene>
<organism evidence="1 2">
    <name type="scientific">Oceaniferula marina</name>
    <dbReference type="NCBI Taxonomy" id="2748318"/>
    <lineage>
        <taxon>Bacteria</taxon>
        <taxon>Pseudomonadati</taxon>
        <taxon>Verrucomicrobiota</taxon>
        <taxon>Verrucomicrobiia</taxon>
        <taxon>Verrucomicrobiales</taxon>
        <taxon>Verrucomicrobiaceae</taxon>
        <taxon>Oceaniferula</taxon>
    </lineage>
</organism>
<sequence length="196" mass="21973">MKKLFIIFLSVMSFVSCKNRAVISEGENASKEVTLEYKSDADIEGIWLLHKKTSKAEVKLLSSSLSNSEVIIITSDGDGLWYTLSVVEEIGDTPAIRELGATLDCRGAPQSSRTDDGLSLREGRGAANDLIFSSNTSPTYFDLAVRKYTEDINAYFNEDDWVITGRYIRVPSIGVNYIHSKHLRELDDHWKSEQVE</sequence>